<keyword evidence="2" id="KW-1185">Reference proteome</keyword>
<organism evidence="1 2">
    <name type="scientific">Pluteus cervinus</name>
    <dbReference type="NCBI Taxonomy" id="181527"/>
    <lineage>
        <taxon>Eukaryota</taxon>
        <taxon>Fungi</taxon>
        <taxon>Dikarya</taxon>
        <taxon>Basidiomycota</taxon>
        <taxon>Agaricomycotina</taxon>
        <taxon>Agaricomycetes</taxon>
        <taxon>Agaricomycetidae</taxon>
        <taxon>Agaricales</taxon>
        <taxon>Pluteineae</taxon>
        <taxon>Pluteaceae</taxon>
        <taxon>Pluteus</taxon>
    </lineage>
</organism>
<evidence type="ECO:0000313" key="1">
    <source>
        <dbReference type="EMBL" id="TFK64883.1"/>
    </source>
</evidence>
<evidence type="ECO:0000313" key="2">
    <source>
        <dbReference type="Proteomes" id="UP000308600"/>
    </source>
</evidence>
<name>A0ACD3AG64_9AGAR</name>
<gene>
    <name evidence="1" type="ORF">BDN72DRAFT_846210</name>
</gene>
<proteinExistence type="predicted"/>
<protein>
    <submittedName>
        <fullName evidence="1">Uncharacterized protein</fullName>
    </submittedName>
</protein>
<reference evidence="1 2" key="1">
    <citation type="journal article" date="2019" name="Nat. Ecol. Evol.">
        <title>Megaphylogeny resolves global patterns of mushroom evolution.</title>
        <authorList>
            <person name="Varga T."/>
            <person name="Krizsan K."/>
            <person name="Foldi C."/>
            <person name="Dima B."/>
            <person name="Sanchez-Garcia M."/>
            <person name="Sanchez-Ramirez S."/>
            <person name="Szollosi G.J."/>
            <person name="Szarkandi J.G."/>
            <person name="Papp V."/>
            <person name="Albert L."/>
            <person name="Andreopoulos W."/>
            <person name="Angelini C."/>
            <person name="Antonin V."/>
            <person name="Barry K.W."/>
            <person name="Bougher N.L."/>
            <person name="Buchanan P."/>
            <person name="Buyck B."/>
            <person name="Bense V."/>
            <person name="Catcheside P."/>
            <person name="Chovatia M."/>
            <person name="Cooper J."/>
            <person name="Damon W."/>
            <person name="Desjardin D."/>
            <person name="Finy P."/>
            <person name="Geml J."/>
            <person name="Haridas S."/>
            <person name="Hughes K."/>
            <person name="Justo A."/>
            <person name="Karasinski D."/>
            <person name="Kautmanova I."/>
            <person name="Kiss B."/>
            <person name="Kocsube S."/>
            <person name="Kotiranta H."/>
            <person name="LaButti K.M."/>
            <person name="Lechner B.E."/>
            <person name="Liimatainen K."/>
            <person name="Lipzen A."/>
            <person name="Lukacs Z."/>
            <person name="Mihaltcheva S."/>
            <person name="Morgado L.N."/>
            <person name="Niskanen T."/>
            <person name="Noordeloos M.E."/>
            <person name="Ohm R.A."/>
            <person name="Ortiz-Santana B."/>
            <person name="Ovrebo C."/>
            <person name="Racz N."/>
            <person name="Riley R."/>
            <person name="Savchenko A."/>
            <person name="Shiryaev A."/>
            <person name="Soop K."/>
            <person name="Spirin V."/>
            <person name="Szebenyi C."/>
            <person name="Tomsovsky M."/>
            <person name="Tulloss R.E."/>
            <person name="Uehling J."/>
            <person name="Grigoriev I.V."/>
            <person name="Vagvolgyi C."/>
            <person name="Papp T."/>
            <person name="Martin F.M."/>
            <person name="Miettinen O."/>
            <person name="Hibbett D.S."/>
            <person name="Nagy L.G."/>
        </authorList>
    </citation>
    <scope>NUCLEOTIDE SEQUENCE [LARGE SCALE GENOMIC DNA]</scope>
    <source>
        <strain evidence="1 2">NL-1719</strain>
    </source>
</reference>
<accession>A0ACD3AG64</accession>
<sequence>MSQLPQHPILQQHFESPQLAFTQINKEIAVLQESIRILRVFRNTFTPVYRLPPEVLIRIFGLVQHFSSDEVINVASPSAFPQWLVVTFVSQHWRDVAVGCPSLWSQITDTFPKHMILEWIRRSKDIPLSITSNPSSITDSQFIGTSLFRIRELKLKVHTWNGLLSQILSSPAPLLESFCVLIGNSGNLVPLPMISDNTFAGTTPCLHRLELSRCSVNIRSSIFKHLTVLELRNPPQTFPAADLLTALHKIPGLTSLYLVNVLQSGVPEKSTDIDPITLSSLESLRIKGTSFIQDLDFLSHISFPSHTTLHFSSKTEAGGAPPLFRLLDFLNVHKSSRQQSSPIVVNSLELQYTSILLMLDLNTKHSDPGCIANLVKFDVDGPRMDDTLNVSDTAQLFSFFDLMSLNYLGIMNCNFAAGAWTALFGSLPKLKEITTTGLCALDFLSSIITDSKTNNTASKPQTKASTKGKKKKGKGAKQKAGLVASHAADWTPIFPCLETIRLEDMAFTQSTAEDLVTALGARKMVDKELKTLEMTECRNVDEYMVAVLQGVVGNVEQDEWAGMEDDYEGEVMYDSGGFDEHFDGSFLRSQFD</sequence>
<dbReference type="EMBL" id="ML208457">
    <property type="protein sequence ID" value="TFK64883.1"/>
    <property type="molecule type" value="Genomic_DNA"/>
</dbReference>
<dbReference type="Proteomes" id="UP000308600">
    <property type="component" value="Unassembled WGS sequence"/>
</dbReference>